<dbReference type="InterPro" id="IPR013223">
    <property type="entry name" value="RNase_B_OB_dom"/>
</dbReference>
<evidence type="ECO:0000313" key="11">
    <source>
        <dbReference type="Proteomes" id="UP001524478"/>
    </source>
</evidence>
<organism evidence="10 11">
    <name type="scientific">Tissierella carlieri</name>
    <dbReference type="NCBI Taxonomy" id="689904"/>
    <lineage>
        <taxon>Bacteria</taxon>
        <taxon>Bacillati</taxon>
        <taxon>Bacillota</taxon>
        <taxon>Tissierellia</taxon>
        <taxon>Tissierellales</taxon>
        <taxon>Tissierellaceae</taxon>
        <taxon>Tissierella</taxon>
    </lineage>
</organism>
<dbReference type="HAMAP" id="MF_01895">
    <property type="entry name" value="RNase_R"/>
    <property type="match status" value="1"/>
</dbReference>
<evidence type="ECO:0000256" key="7">
    <source>
        <dbReference type="ARBA" id="ARBA00022884"/>
    </source>
</evidence>
<evidence type="ECO:0000256" key="8">
    <source>
        <dbReference type="HAMAP-Rule" id="MF_01895"/>
    </source>
</evidence>
<evidence type="ECO:0000256" key="2">
    <source>
        <dbReference type="ARBA" id="ARBA00004496"/>
    </source>
</evidence>
<protein>
    <recommendedName>
        <fullName evidence="8">Ribonuclease R</fullName>
        <shortName evidence="8">RNase R</shortName>
        <ecNumber evidence="8">3.1.13.1</ecNumber>
    </recommendedName>
</protein>
<dbReference type="Pfam" id="PF17876">
    <property type="entry name" value="CSD2"/>
    <property type="match status" value="1"/>
</dbReference>
<accession>A0ABT1S8R5</accession>
<dbReference type="InterPro" id="IPR004476">
    <property type="entry name" value="RNase_II/RNase_R"/>
</dbReference>
<dbReference type="PANTHER" id="PTHR23355">
    <property type="entry name" value="RIBONUCLEASE"/>
    <property type="match status" value="1"/>
</dbReference>
<dbReference type="RefSeq" id="WP_256310968.1">
    <property type="nucleotide sequence ID" value="NZ_JANGAC010000004.1"/>
</dbReference>
<evidence type="ECO:0000256" key="1">
    <source>
        <dbReference type="ARBA" id="ARBA00001849"/>
    </source>
</evidence>
<keyword evidence="3 8" id="KW-0963">Cytoplasm</keyword>
<dbReference type="CDD" id="cd04471">
    <property type="entry name" value="S1_RNase_R"/>
    <property type="match status" value="1"/>
</dbReference>
<dbReference type="InterPro" id="IPR012340">
    <property type="entry name" value="NA-bd_OB-fold"/>
</dbReference>
<evidence type="ECO:0000256" key="5">
    <source>
        <dbReference type="ARBA" id="ARBA00022801"/>
    </source>
</evidence>
<dbReference type="Pfam" id="PF00575">
    <property type="entry name" value="S1"/>
    <property type="match status" value="1"/>
</dbReference>
<dbReference type="InterPro" id="IPR001900">
    <property type="entry name" value="RNase_II/R"/>
</dbReference>
<comment type="catalytic activity">
    <reaction evidence="1 8">
        <text>Exonucleolytic cleavage in the 3'- to 5'-direction to yield nucleoside 5'-phosphates.</text>
        <dbReference type="EC" id="3.1.13.1"/>
    </reaction>
</comment>
<dbReference type="InterPro" id="IPR003029">
    <property type="entry name" value="S1_domain"/>
</dbReference>
<dbReference type="NCBIfam" id="TIGR02063">
    <property type="entry name" value="RNase_R"/>
    <property type="match status" value="1"/>
</dbReference>
<dbReference type="Pfam" id="PF00773">
    <property type="entry name" value="RNB"/>
    <property type="match status" value="1"/>
</dbReference>
<dbReference type="SMART" id="SM00357">
    <property type="entry name" value="CSP"/>
    <property type="match status" value="2"/>
</dbReference>
<keyword evidence="6 8" id="KW-0269">Exonuclease</keyword>
<dbReference type="PROSITE" id="PS01175">
    <property type="entry name" value="RIBONUCLEASE_II"/>
    <property type="match status" value="1"/>
</dbReference>
<evidence type="ECO:0000256" key="4">
    <source>
        <dbReference type="ARBA" id="ARBA00022722"/>
    </source>
</evidence>
<dbReference type="PANTHER" id="PTHR23355:SF9">
    <property type="entry name" value="DIS3-LIKE EXONUCLEASE 2"/>
    <property type="match status" value="1"/>
</dbReference>
<dbReference type="InterPro" id="IPR050180">
    <property type="entry name" value="RNR_Ribonuclease"/>
</dbReference>
<comment type="caution">
    <text evidence="10">The sequence shown here is derived from an EMBL/GenBank/DDBJ whole genome shotgun (WGS) entry which is preliminary data.</text>
</comment>
<name>A0ABT1S8R5_9FIRM</name>
<dbReference type="SMART" id="SM00316">
    <property type="entry name" value="S1"/>
    <property type="match status" value="1"/>
</dbReference>
<evidence type="ECO:0000313" key="10">
    <source>
        <dbReference type="EMBL" id="MCQ4922865.1"/>
    </source>
</evidence>
<evidence type="ECO:0000259" key="9">
    <source>
        <dbReference type="PROSITE" id="PS50126"/>
    </source>
</evidence>
<dbReference type="PROSITE" id="PS50126">
    <property type="entry name" value="S1"/>
    <property type="match status" value="1"/>
</dbReference>
<dbReference type="EMBL" id="JANGAC010000004">
    <property type="protein sequence ID" value="MCQ4922865.1"/>
    <property type="molecule type" value="Genomic_DNA"/>
</dbReference>
<dbReference type="InterPro" id="IPR011129">
    <property type="entry name" value="CSD"/>
</dbReference>
<keyword evidence="5 8" id="KW-0378">Hydrolase</keyword>
<feature type="domain" description="S1 motif" evidence="9">
    <location>
        <begin position="623"/>
        <end position="703"/>
    </location>
</feature>
<dbReference type="SMART" id="SM00955">
    <property type="entry name" value="RNB"/>
    <property type="match status" value="1"/>
</dbReference>
<dbReference type="InterPro" id="IPR022966">
    <property type="entry name" value="RNase_II/R_CS"/>
</dbReference>
<comment type="function">
    <text evidence="8">3'-5' exoribonuclease that releases 5'-nucleoside monophosphates and is involved in maturation of structured RNAs.</text>
</comment>
<dbReference type="Pfam" id="PF08206">
    <property type="entry name" value="OB_RNB"/>
    <property type="match status" value="1"/>
</dbReference>
<keyword evidence="7 8" id="KW-0694">RNA-binding</keyword>
<comment type="similarity">
    <text evidence="8">Belongs to the RNR ribonuclease family. RNase R subfamily.</text>
</comment>
<comment type="subcellular location">
    <subcellularLocation>
        <location evidence="2 8">Cytoplasm</location>
    </subcellularLocation>
</comment>
<dbReference type="Proteomes" id="UP001524478">
    <property type="component" value="Unassembled WGS sequence"/>
</dbReference>
<dbReference type="NCBIfam" id="TIGR00358">
    <property type="entry name" value="3_prime_RNase"/>
    <property type="match status" value="1"/>
</dbReference>
<keyword evidence="11" id="KW-1185">Reference proteome</keyword>
<gene>
    <name evidence="8 10" type="primary">rnr</name>
    <name evidence="10" type="ORF">NE686_07210</name>
</gene>
<reference evidence="10 11" key="1">
    <citation type="submission" date="2022-06" db="EMBL/GenBank/DDBJ databases">
        <title>Isolation of gut microbiota from human fecal samples.</title>
        <authorList>
            <person name="Pamer E.G."/>
            <person name="Barat B."/>
            <person name="Waligurski E."/>
            <person name="Medina S."/>
            <person name="Paddock L."/>
            <person name="Mostad J."/>
        </authorList>
    </citation>
    <scope>NUCLEOTIDE SEQUENCE [LARGE SCALE GENOMIC DNA]</scope>
    <source>
        <strain evidence="10 11">DFI.7.95</strain>
    </source>
</reference>
<evidence type="ECO:0000256" key="6">
    <source>
        <dbReference type="ARBA" id="ARBA00022839"/>
    </source>
</evidence>
<dbReference type="InterPro" id="IPR011805">
    <property type="entry name" value="RNase_R"/>
</dbReference>
<proteinExistence type="inferred from homology"/>
<dbReference type="Gene3D" id="2.40.50.140">
    <property type="entry name" value="Nucleic acid-binding proteins"/>
    <property type="match status" value="3"/>
</dbReference>
<sequence length="703" mass="81759">MSIREMIIGFMEEKKYKPMLKEELAVQFDIERRDLESFYKILEGLEREGIVIKAKNDKYGLIDNDYLVAGILEGNERGFGFVIPNDKIREDIFIPAENMNGAMHGDRVIANITRRQETDRREEGEIIRILERNNKIIVGTFEDNRNFGFVVPDDHKIGYDIFIPKAKTRNAKTNQKVVVEITTWPEPRRNPEGKVIEVLGYLDEKGTDILSIIRQFNLPEEFPNKVQEAAKNIEQEVDPKEAKRRVDLRHLNTFTIDGIDAKDIDDAVSIEMKDNGNYYLGVHIADVAHYVREKSILDKEALQRGNSVYLIDRVIPMLPKELSNGICSLNPNVDRLSLSVFMEIDKKGKVVDHEIVEGLINSKQRLVYDDVSDFLENDDEVAKEKLSKVADDLKLMEELCHILYEKRERRGSIDFDFPEAKIILDEKGVPIEIRKEERRIANRLIEEFMLVCNETVAERFFWSQTPFLYRIHEEPSAEKIATFSKLIHNFGYTLKGQQEVHPKELQLLTKEIRGKKEETLISTLMLRSLKKAIYSNEPGIHFGLAAQYYSHFTAPIRRYPDLVIHRIIKAYLNGKLSDQVQGKLEANLPEIAEHTSMTERRAEEAEREVEDMKKAQYMTKHIGEEFEGIVSSLTNFGMFVQLENTIEGLVHFNNMLDDYYHFDEEKYYIIGERTNKIYRLGDIVKIRVIDADVMRRNIDFELL</sequence>
<keyword evidence="4 8" id="KW-0540">Nuclease</keyword>
<dbReference type="SUPFAM" id="SSF50249">
    <property type="entry name" value="Nucleic acid-binding proteins"/>
    <property type="match status" value="3"/>
</dbReference>
<evidence type="ECO:0000256" key="3">
    <source>
        <dbReference type="ARBA" id="ARBA00022490"/>
    </source>
</evidence>
<dbReference type="InterPro" id="IPR040476">
    <property type="entry name" value="CSD2"/>
</dbReference>
<dbReference type="EC" id="3.1.13.1" evidence="8"/>